<evidence type="ECO:0000259" key="8">
    <source>
        <dbReference type="Pfam" id="PF09335"/>
    </source>
</evidence>
<dbReference type="EMBL" id="JQBM01000002">
    <property type="protein sequence ID" value="KRN46607.1"/>
    <property type="molecule type" value="Genomic_DNA"/>
</dbReference>
<comment type="subcellular location">
    <subcellularLocation>
        <location evidence="1 7">Cell membrane</location>
        <topology evidence="1 7">Multi-pass membrane protein</topology>
    </subcellularLocation>
</comment>
<keyword evidence="6 7" id="KW-0472">Membrane</keyword>
<dbReference type="Pfam" id="PF09335">
    <property type="entry name" value="VTT_dom"/>
    <property type="match status" value="1"/>
</dbReference>
<evidence type="ECO:0000256" key="6">
    <source>
        <dbReference type="ARBA" id="ARBA00023136"/>
    </source>
</evidence>
<evidence type="ECO:0000256" key="5">
    <source>
        <dbReference type="ARBA" id="ARBA00022989"/>
    </source>
</evidence>
<reference evidence="9 10" key="1">
    <citation type="journal article" date="2015" name="Genome Announc.">
        <title>Expanding the biotechnology potential of lactobacilli through comparative genomics of 213 strains and associated genera.</title>
        <authorList>
            <person name="Sun Z."/>
            <person name="Harris H.M."/>
            <person name="McCann A."/>
            <person name="Guo C."/>
            <person name="Argimon S."/>
            <person name="Zhang W."/>
            <person name="Yang X."/>
            <person name="Jeffery I.B."/>
            <person name="Cooney J.C."/>
            <person name="Kagawa T.F."/>
            <person name="Liu W."/>
            <person name="Song Y."/>
            <person name="Salvetti E."/>
            <person name="Wrobel A."/>
            <person name="Rasinkangas P."/>
            <person name="Parkhill J."/>
            <person name="Rea M.C."/>
            <person name="O'Sullivan O."/>
            <person name="Ritari J."/>
            <person name="Douillard F.P."/>
            <person name="Paul Ross R."/>
            <person name="Yang R."/>
            <person name="Briner A.E."/>
            <person name="Felis G.E."/>
            <person name="de Vos W.M."/>
            <person name="Barrangou R."/>
            <person name="Klaenhammer T.R."/>
            <person name="Caufield P.W."/>
            <person name="Cui Y."/>
            <person name="Zhang H."/>
            <person name="O'Toole P.W."/>
        </authorList>
    </citation>
    <scope>NUCLEOTIDE SEQUENCE [LARGE SCALE GENOMIC DNA]</scope>
    <source>
        <strain evidence="9 10">DSM 20410</strain>
    </source>
</reference>
<gene>
    <name evidence="9" type="ORF">IV50_GL000889</name>
</gene>
<evidence type="ECO:0000313" key="9">
    <source>
        <dbReference type="EMBL" id="KRN46607.1"/>
    </source>
</evidence>
<dbReference type="RefSeq" id="WP_057745621.1">
    <property type="nucleotide sequence ID" value="NZ_BJLU01000002.1"/>
</dbReference>
<dbReference type="GeneID" id="86898813"/>
<dbReference type="AlphaFoldDB" id="A0A0R2H188"/>
<organism evidence="9 10">
    <name type="scientific">Weissella viridescens</name>
    <name type="common">Lactobacillus viridescens</name>
    <dbReference type="NCBI Taxonomy" id="1629"/>
    <lineage>
        <taxon>Bacteria</taxon>
        <taxon>Bacillati</taxon>
        <taxon>Bacillota</taxon>
        <taxon>Bacilli</taxon>
        <taxon>Lactobacillales</taxon>
        <taxon>Lactobacillaceae</taxon>
        <taxon>Weissella</taxon>
    </lineage>
</organism>
<dbReference type="PATRIC" id="fig|1629.5.peg.897"/>
<dbReference type="InterPro" id="IPR032816">
    <property type="entry name" value="VTT_dom"/>
</dbReference>
<accession>A0A0R2H188</accession>
<dbReference type="OrthoDB" id="9813426at2"/>
<feature type="transmembrane region" description="Helical" evidence="7">
    <location>
        <begin position="125"/>
        <end position="145"/>
    </location>
</feature>
<evidence type="ECO:0000256" key="1">
    <source>
        <dbReference type="ARBA" id="ARBA00004651"/>
    </source>
</evidence>
<dbReference type="InterPro" id="IPR032818">
    <property type="entry name" value="DedA-like"/>
</dbReference>
<keyword evidence="4 7" id="KW-0812">Transmembrane</keyword>
<feature type="transmembrane region" description="Helical" evidence="7">
    <location>
        <begin position="191"/>
        <end position="213"/>
    </location>
</feature>
<proteinExistence type="inferred from homology"/>
<dbReference type="PANTHER" id="PTHR30353">
    <property type="entry name" value="INNER MEMBRANE PROTEIN DEDA-RELATED"/>
    <property type="match status" value="1"/>
</dbReference>
<protein>
    <recommendedName>
        <fullName evidence="8">VTT domain-containing protein</fullName>
    </recommendedName>
</protein>
<comment type="similarity">
    <text evidence="2 7">Belongs to the DedA family.</text>
</comment>
<keyword evidence="10" id="KW-1185">Reference proteome</keyword>
<feature type="transmembrane region" description="Helical" evidence="7">
    <location>
        <begin position="157"/>
        <end position="179"/>
    </location>
</feature>
<evidence type="ECO:0000313" key="10">
    <source>
        <dbReference type="Proteomes" id="UP000051992"/>
    </source>
</evidence>
<feature type="transmembrane region" description="Helical" evidence="7">
    <location>
        <begin position="72"/>
        <end position="92"/>
    </location>
</feature>
<comment type="caution">
    <text evidence="9">The sequence shown here is derived from an EMBL/GenBank/DDBJ whole genome shotgun (WGS) entry which is preliminary data.</text>
</comment>
<keyword evidence="5 7" id="KW-1133">Transmembrane helix</keyword>
<dbReference type="PANTHER" id="PTHR30353:SF0">
    <property type="entry name" value="TRANSMEMBRANE PROTEIN"/>
    <property type="match status" value="1"/>
</dbReference>
<evidence type="ECO:0000256" key="2">
    <source>
        <dbReference type="ARBA" id="ARBA00010792"/>
    </source>
</evidence>
<feature type="domain" description="VTT" evidence="8">
    <location>
        <begin position="49"/>
        <end position="177"/>
    </location>
</feature>
<evidence type="ECO:0000256" key="3">
    <source>
        <dbReference type="ARBA" id="ARBA00022475"/>
    </source>
</evidence>
<sequence length="220" mass="24492">MNTVSTVIDVFLHLDKHLDHWVNILGPWSYALIFAVIFFETGSVIFPFLPGDSLLFAAGAVAALPKNMLNPFILIAIVWIAVILGDTLNFFIGRRIGLPLVHSKVLGHFISQKNLDDANHFFEKYGAFAIILARFMPIIRTLSPFTAALSGYPYKKFIMLDMIAAALWTLVCIPAGYFFGRIPFIQQHFSLVIFGILFISVLPAVITGIKSYLTNKKNAA</sequence>
<dbReference type="GO" id="GO:0005886">
    <property type="term" value="C:plasma membrane"/>
    <property type="evidence" value="ECO:0007669"/>
    <property type="project" value="UniProtKB-SubCell"/>
</dbReference>
<keyword evidence="3 7" id="KW-1003">Cell membrane</keyword>
<feature type="transmembrane region" description="Helical" evidence="7">
    <location>
        <begin position="21"/>
        <end position="39"/>
    </location>
</feature>
<dbReference type="Proteomes" id="UP000051992">
    <property type="component" value="Unassembled WGS sequence"/>
</dbReference>
<evidence type="ECO:0000256" key="4">
    <source>
        <dbReference type="ARBA" id="ARBA00022692"/>
    </source>
</evidence>
<name>A0A0R2H188_WEIVI</name>
<evidence type="ECO:0000256" key="7">
    <source>
        <dbReference type="RuleBase" id="RU367016"/>
    </source>
</evidence>